<name>A0A9Q3I6L5_9BASI</name>
<dbReference type="EMBL" id="AVOT02034168">
    <property type="protein sequence ID" value="MBW0528220.1"/>
    <property type="molecule type" value="Genomic_DNA"/>
</dbReference>
<dbReference type="AlphaFoldDB" id="A0A9Q3I6L5"/>
<dbReference type="Proteomes" id="UP000765509">
    <property type="component" value="Unassembled WGS sequence"/>
</dbReference>
<keyword evidence="2" id="KW-1185">Reference proteome</keyword>
<gene>
    <name evidence="1" type="ORF">O181_067935</name>
</gene>
<evidence type="ECO:0000313" key="2">
    <source>
        <dbReference type="Proteomes" id="UP000765509"/>
    </source>
</evidence>
<accession>A0A9Q3I6L5</accession>
<proteinExistence type="predicted"/>
<evidence type="ECO:0000313" key="1">
    <source>
        <dbReference type="EMBL" id="MBW0528220.1"/>
    </source>
</evidence>
<comment type="caution">
    <text evidence="1">The sequence shown here is derived from an EMBL/GenBank/DDBJ whole genome shotgun (WGS) entry which is preliminary data.</text>
</comment>
<protein>
    <submittedName>
        <fullName evidence="1">Uncharacterized protein</fullName>
    </submittedName>
</protein>
<organism evidence="1 2">
    <name type="scientific">Austropuccinia psidii MF-1</name>
    <dbReference type="NCBI Taxonomy" id="1389203"/>
    <lineage>
        <taxon>Eukaryota</taxon>
        <taxon>Fungi</taxon>
        <taxon>Dikarya</taxon>
        <taxon>Basidiomycota</taxon>
        <taxon>Pucciniomycotina</taxon>
        <taxon>Pucciniomycetes</taxon>
        <taxon>Pucciniales</taxon>
        <taxon>Sphaerophragmiaceae</taxon>
        <taxon>Austropuccinia</taxon>
    </lineage>
</organism>
<reference evidence="1" key="1">
    <citation type="submission" date="2021-03" db="EMBL/GenBank/DDBJ databases">
        <title>Draft genome sequence of rust myrtle Austropuccinia psidii MF-1, a brazilian biotype.</title>
        <authorList>
            <person name="Quecine M.C."/>
            <person name="Pachon D.M.R."/>
            <person name="Bonatelli M.L."/>
            <person name="Correr F.H."/>
            <person name="Franceschini L.M."/>
            <person name="Leite T.F."/>
            <person name="Margarido G.R.A."/>
            <person name="Almeida C.A."/>
            <person name="Ferrarezi J.A."/>
            <person name="Labate C.A."/>
        </authorList>
    </citation>
    <scope>NUCLEOTIDE SEQUENCE</scope>
    <source>
        <strain evidence="1">MF-1</strain>
    </source>
</reference>
<sequence>MPPMPLTILMLVECFPYMPPMLLTILTLALPSRHASNAAYHSYTRSAPLTPPHTGLILKAAYDPCAPQAPHFRPHHPHHFPSLRSHGALKICLQRNPQPPLCLILSPPLTILMLRY</sequence>